<dbReference type="EMBL" id="CP018171">
    <property type="protein sequence ID" value="APH73884.1"/>
    <property type="molecule type" value="Genomic_DNA"/>
</dbReference>
<sequence length="105" mass="11488">MTLAGIAKHPLTDPSGHLSPCPGERKSAAPISLVRKGIGAMPKLRILSPEQGERWLAKRGGEGVLSAAHESCEIRPPFAQEMSEPDSLLRRWDNRTANLHMRSAR</sequence>
<name>A0A1L3SX08_9HYPH</name>
<dbReference type="AlphaFoldDB" id="A0A1L3SX08"/>
<gene>
    <name evidence="2" type="ORF">BSQ44_22745</name>
</gene>
<evidence type="ECO:0000313" key="2">
    <source>
        <dbReference type="EMBL" id="APH73884.1"/>
    </source>
</evidence>
<proteinExistence type="predicted"/>
<dbReference type="STRING" id="1670800.BSQ44_22745"/>
<accession>A0A1L3SX08</accession>
<protein>
    <submittedName>
        <fullName evidence="2">Uncharacterized protein</fullName>
    </submittedName>
</protein>
<reference evidence="3" key="1">
    <citation type="submission" date="2016-11" db="EMBL/GenBank/DDBJ databases">
        <title>Mesorhizobium oceanicum sp. nov., isolated from deep seawater in South China Sea.</title>
        <authorList>
            <person name="Fu G.-Y."/>
        </authorList>
    </citation>
    <scope>NUCLEOTIDE SEQUENCE [LARGE SCALE GENOMIC DNA]</scope>
    <source>
        <strain evidence="3">B7</strain>
    </source>
</reference>
<keyword evidence="3" id="KW-1185">Reference proteome</keyword>
<feature type="region of interest" description="Disordered" evidence="1">
    <location>
        <begin position="1"/>
        <end position="25"/>
    </location>
</feature>
<organism evidence="2 3">
    <name type="scientific">Aquibium oceanicum</name>
    <dbReference type="NCBI Taxonomy" id="1670800"/>
    <lineage>
        <taxon>Bacteria</taxon>
        <taxon>Pseudomonadati</taxon>
        <taxon>Pseudomonadota</taxon>
        <taxon>Alphaproteobacteria</taxon>
        <taxon>Hyphomicrobiales</taxon>
        <taxon>Phyllobacteriaceae</taxon>
        <taxon>Aquibium</taxon>
    </lineage>
</organism>
<evidence type="ECO:0000256" key="1">
    <source>
        <dbReference type="SAM" id="MobiDB-lite"/>
    </source>
</evidence>
<dbReference type="Proteomes" id="UP000182840">
    <property type="component" value="Chromosome"/>
</dbReference>
<dbReference type="KEGG" id="meso:BSQ44_22745"/>
<evidence type="ECO:0000313" key="3">
    <source>
        <dbReference type="Proteomes" id="UP000182840"/>
    </source>
</evidence>